<dbReference type="Pfam" id="PF00704">
    <property type="entry name" value="Glyco_hydro_18"/>
    <property type="match status" value="1"/>
</dbReference>
<protein>
    <recommendedName>
        <fullName evidence="3">chitinase</fullName>
        <ecNumber evidence="3">3.2.1.14</ecNumber>
    </recommendedName>
</protein>
<comment type="subcellular location">
    <subcellularLocation>
        <location evidence="2">Cell membrane</location>
        <topology evidence="2">Lipid-anchor</topology>
        <topology evidence="2">GPI-anchor</topology>
    </subcellularLocation>
</comment>
<reference evidence="17 18" key="1">
    <citation type="journal article" date="2018" name="New Phytol.">
        <title>Comparative genomics and transcriptomics depict ericoid mycorrhizal fungi as versatile saprotrophs and plant mutualists.</title>
        <authorList>
            <person name="Martino E."/>
            <person name="Morin E."/>
            <person name="Grelet G.A."/>
            <person name="Kuo A."/>
            <person name="Kohler A."/>
            <person name="Daghino S."/>
            <person name="Barry K.W."/>
            <person name="Cichocki N."/>
            <person name="Clum A."/>
            <person name="Dockter R.B."/>
            <person name="Hainaut M."/>
            <person name="Kuo R.C."/>
            <person name="LaButti K."/>
            <person name="Lindahl B.D."/>
            <person name="Lindquist E.A."/>
            <person name="Lipzen A."/>
            <person name="Khouja H.R."/>
            <person name="Magnuson J."/>
            <person name="Murat C."/>
            <person name="Ohm R.A."/>
            <person name="Singer S.W."/>
            <person name="Spatafora J.W."/>
            <person name="Wang M."/>
            <person name="Veneault-Fourrey C."/>
            <person name="Henrissat B."/>
            <person name="Grigoriev I.V."/>
            <person name="Martin F.M."/>
            <person name="Perotto S."/>
        </authorList>
    </citation>
    <scope>NUCLEOTIDE SEQUENCE [LARGE SCALE GENOMIC DNA]</scope>
    <source>
        <strain evidence="17 18">ATCC 22711</strain>
    </source>
</reference>
<dbReference type="InterPro" id="IPR001579">
    <property type="entry name" value="Glyco_hydro_18_chit_AS"/>
</dbReference>
<keyword evidence="8" id="KW-0472">Membrane</keyword>
<feature type="signal peptide" evidence="15">
    <location>
        <begin position="1"/>
        <end position="23"/>
    </location>
</feature>
<dbReference type="InParanoid" id="A0A2T3AU78"/>
<evidence type="ECO:0000259" key="16">
    <source>
        <dbReference type="PROSITE" id="PS51910"/>
    </source>
</evidence>
<proteinExistence type="inferred from homology"/>
<evidence type="ECO:0000256" key="15">
    <source>
        <dbReference type="SAM" id="SignalP"/>
    </source>
</evidence>
<dbReference type="InterPro" id="IPR050542">
    <property type="entry name" value="Glycosyl_Hydrlase18_Chitinase"/>
</dbReference>
<dbReference type="InterPro" id="IPR017853">
    <property type="entry name" value="GH"/>
</dbReference>
<evidence type="ECO:0000256" key="1">
    <source>
        <dbReference type="ARBA" id="ARBA00000822"/>
    </source>
</evidence>
<dbReference type="PANTHER" id="PTHR45708">
    <property type="entry name" value="ENDOCHITINASE"/>
    <property type="match status" value="1"/>
</dbReference>
<dbReference type="AlphaFoldDB" id="A0A2T3AU78"/>
<dbReference type="PROSITE" id="PS01095">
    <property type="entry name" value="GH18_1"/>
    <property type="match status" value="1"/>
</dbReference>
<evidence type="ECO:0000256" key="4">
    <source>
        <dbReference type="ARBA" id="ARBA00022475"/>
    </source>
</evidence>
<dbReference type="EMBL" id="KZ679015">
    <property type="protein sequence ID" value="PSS12183.1"/>
    <property type="molecule type" value="Genomic_DNA"/>
</dbReference>
<evidence type="ECO:0000313" key="17">
    <source>
        <dbReference type="EMBL" id="PSS12183.1"/>
    </source>
</evidence>
<evidence type="ECO:0000256" key="8">
    <source>
        <dbReference type="ARBA" id="ARBA00023136"/>
    </source>
</evidence>
<dbReference type="PROSITE" id="PS51910">
    <property type="entry name" value="GH18_2"/>
    <property type="match status" value="1"/>
</dbReference>
<dbReference type="GO" id="GO:0005886">
    <property type="term" value="C:plasma membrane"/>
    <property type="evidence" value="ECO:0007669"/>
    <property type="project" value="UniProtKB-SubCell"/>
</dbReference>
<dbReference type="SUPFAM" id="SSF51445">
    <property type="entry name" value="(Trans)glycosidases"/>
    <property type="match status" value="1"/>
</dbReference>
<evidence type="ECO:0000256" key="13">
    <source>
        <dbReference type="RuleBase" id="RU000489"/>
    </source>
</evidence>
<dbReference type="GeneID" id="36575755"/>
<comment type="catalytic activity">
    <reaction evidence="1">
        <text>Random endo-hydrolysis of N-acetyl-beta-D-glucosaminide (1-&gt;4)-beta-linkages in chitin and chitodextrins.</text>
        <dbReference type="EC" id="3.2.1.14"/>
    </reaction>
</comment>
<keyword evidence="10" id="KW-0449">Lipoprotein</keyword>
<evidence type="ECO:0000256" key="12">
    <source>
        <dbReference type="ARBA" id="ARBA00023326"/>
    </source>
</evidence>
<feature type="domain" description="GH18" evidence="16">
    <location>
        <begin position="41"/>
        <end position="312"/>
    </location>
</feature>
<dbReference type="InterPro" id="IPR001223">
    <property type="entry name" value="Glyco_hydro18_cat"/>
</dbReference>
<keyword evidence="4" id="KW-1003">Cell membrane</keyword>
<dbReference type="GO" id="GO:0005576">
    <property type="term" value="C:extracellular region"/>
    <property type="evidence" value="ECO:0007669"/>
    <property type="project" value="TreeGrafter"/>
</dbReference>
<keyword evidence="12" id="KW-0624">Polysaccharide degradation</keyword>
<comment type="similarity">
    <text evidence="14">Belongs to the glycosyl hydrolase 18 family.</text>
</comment>
<keyword evidence="9" id="KW-0119">Carbohydrate metabolism</keyword>
<dbReference type="STRING" id="857342.A0A2T3AU78"/>
<keyword evidence="6 13" id="KW-0378">Hydrolase</keyword>
<evidence type="ECO:0000256" key="9">
    <source>
        <dbReference type="ARBA" id="ARBA00023277"/>
    </source>
</evidence>
<evidence type="ECO:0000256" key="7">
    <source>
        <dbReference type="ARBA" id="ARBA00023024"/>
    </source>
</evidence>
<dbReference type="GO" id="GO:0008843">
    <property type="term" value="F:endochitinase activity"/>
    <property type="evidence" value="ECO:0007669"/>
    <property type="project" value="UniProtKB-EC"/>
</dbReference>
<evidence type="ECO:0000256" key="2">
    <source>
        <dbReference type="ARBA" id="ARBA00004609"/>
    </source>
</evidence>
<keyword evidence="7" id="KW-0146">Chitin degradation</keyword>
<keyword evidence="15" id="KW-0732">Signal</keyword>
<feature type="chain" id="PRO_5015449059" description="chitinase" evidence="15">
    <location>
        <begin position="24"/>
        <end position="312"/>
    </location>
</feature>
<accession>A0A2T3AU78</accession>
<dbReference type="GO" id="GO:0000272">
    <property type="term" value="P:polysaccharide catabolic process"/>
    <property type="evidence" value="ECO:0007669"/>
    <property type="project" value="UniProtKB-KW"/>
</dbReference>
<dbReference type="RefSeq" id="XP_024718181.1">
    <property type="nucleotide sequence ID" value="XM_024867674.1"/>
</dbReference>
<gene>
    <name evidence="17" type="ORF">M430DRAFT_44147</name>
</gene>
<organism evidence="17 18">
    <name type="scientific">Amorphotheca resinae ATCC 22711</name>
    <dbReference type="NCBI Taxonomy" id="857342"/>
    <lineage>
        <taxon>Eukaryota</taxon>
        <taxon>Fungi</taxon>
        <taxon>Dikarya</taxon>
        <taxon>Ascomycota</taxon>
        <taxon>Pezizomycotina</taxon>
        <taxon>Leotiomycetes</taxon>
        <taxon>Helotiales</taxon>
        <taxon>Amorphothecaceae</taxon>
        <taxon>Amorphotheca</taxon>
    </lineage>
</organism>
<evidence type="ECO:0000256" key="11">
    <source>
        <dbReference type="ARBA" id="ARBA00023295"/>
    </source>
</evidence>
<dbReference type="EC" id="3.2.1.14" evidence="3"/>
<evidence type="ECO:0000256" key="3">
    <source>
        <dbReference type="ARBA" id="ARBA00012729"/>
    </source>
</evidence>
<evidence type="ECO:0000256" key="6">
    <source>
        <dbReference type="ARBA" id="ARBA00022801"/>
    </source>
</evidence>
<evidence type="ECO:0000313" key="18">
    <source>
        <dbReference type="Proteomes" id="UP000241818"/>
    </source>
</evidence>
<dbReference type="Proteomes" id="UP000241818">
    <property type="component" value="Unassembled WGS sequence"/>
</dbReference>
<dbReference type="PANTHER" id="PTHR45708:SF47">
    <property type="entry name" value="ENDOCHITINASE A"/>
    <property type="match status" value="1"/>
</dbReference>
<dbReference type="OrthoDB" id="6020543at2759"/>
<dbReference type="Gene3D" id="3.20.20.80">
    <property type="entry name" value="Glycosidases"/>
    <property type="match status" value="1"/>
</dbReference>
<evidence type="ECO:0000256" key="10">
    <source>
        <dbReference type="ARBA" id="ARBA00023288"/>
    </source>
</evidence>
<dbReference type="GO" id="GO:0098552">
    <property type="term" value="C:side of membrane"/>
    <property type="evidence" value="ECO:0007669"/>
    <property type="project" value="UniProtKB-KW"/>
</dbReference>
<keyword evidence="18" id="KW-1185">Reference proteome</keyword>
<keyword evidence="11 13" id="KW-0326">Glycosidase</keyword>
<sequence length="312" mass="33607">MMFSSRSLVAATAALSLISSSVAAVLEGSITPATYVPGGNTNLAMYWGAGVNEQELSTFCYESTVDIIPIGFMNAFPAQGNGLPGFVAGDYGCWGPEGYPYYQGPGYDGDNDPENNLLPSRCPNIQQDIPLCQQLGKKILLSLGGGSGNYQLTGAADGVAFAEFLWGAYGPYNQSWIDLNPATNIRPFDRGLYNTSTSTDYQIDIDGFDFDIELAPTDSAAGYIALVNRLRELMARDNPSKTYIISGAPQCSLPEPNMGDLITGAKFDLLWIQFYNTPSCSAREYFTPVPGGHFNFDQWVTFVNSGKSAGNL</sequence>
<evidence type="ECO:0000256" key="14">
    <source>
        <dbReference type="RuleBase" id="RU004453"/>
    </source>
</evidence>
<evidence type="ECO:0000256" key="5">
    <source>
        <dbReference type="ARBA" id="ARBA00022622"/>
    </source>
</evidence>
<keyword evidence="5" id="KW-0336">GPI-anchor</keyword>
<dbReference type="GO" id="GO:0006032">
    <property type="term" value="P:chitin catabolic process"/>
    <property type="evidence" value="ECO:0007669"/>
    <property type="project" value="UniProtKB-KW"/>
</dbReference>
<name>A0A2T3AU78_AMORE</name>
<keyword evidence="5" id="KW-0325">Glycoprotein</keyword>